<feature type="region of interest" description="Disordered" evidence="6">
    <location>
        <begin position="99"/>
        <end position="124"/>
    </location>
</feature>
<evidence type="ECO:0000256" key="1">
    <source>
        <dbReference type="ARBA" id="ARBA00013064"/>
    </source>
</evidence>
<evidence type="ECO:0000313" key="10">
    <source>
        <dbReference type="Proteomes" id="UP000230066"/>
    </source>
</evidence>
<dbReference type="GO" id="GO:0019901">
    <property type="term" value="F:protein kinase binding"/>
    <property type="evidence" value="ECO:0007669"/>
    <property type="project" value="TreeGrafter"/>
</dbReference>
<dbReference type="GO" id="GO:0005886">
    <property type="term" value="C:plasma membrane"/>
    <property type="evidence" value="ECO:0007669"/>
    <property type="project" value="TreeGrafter"/>
</dbReference>
<dbReference type="InterPro" id="IPR000242">
    <property type="entry name" value="PTP_cat"/>
</dbReference>
<keyword evidence="2" id="KW-0597">Phosphoprotein</keyword>
<feature type="compositionally biased region" description="Basic and acidic residues" evidence="6">
    <location>
        <begin position="205"/>
        <end position="214"/>
    </location>
</feature>
<feature type="compositionally biased region" description="Polar residues" evidence="6">
    <location>
        <begin position="99"/>
        <end position="114"/>
    </location>
</feature>
<protein>
    <recommendedName>
        <fullName evidence="1">protein-tyrosine-phosphatase</fullName>
        <ecNumber evidence="1">3.1.3.48</ecNumber>
    </recommendedName>
</protein>
<reference evidence="9" key="1">
    <citation type="submission" date="2019-03" db="EMBL/GenBank/DDBJ databases">
        <title>Improved annotation for the trematode Fasciola hepatica.</title>
        <authorList>
            <person name="Choi Y.-J."/>
            <person name="Martin J."/>
            <person name="Mitreva M."/>
        </authorList>
    </citation>
    <scope>NUCLEOTIDE SEQUENCE [LARGE SCALE GENOMIC DNA]</scope>
</reference>
<proteinExistence type="predicted"/>
<dbReference type="GO" id="GO:0004725">
    <property type="term" value="F:protein tyrosine phosphatase activity"/>
    <property type="evidence" value="ECO:0007669"/>
    <property type="project" value="UniProtKB-EC"/>
</dbReference>
<dbReference type="PROSITE" id="PS00383">
    <property type="entry name" value="TYR_PHOSPHATASE_1"/>
    <property type="match status" value="1"/>
</dbReference>
<dbReference type="InterPro" id="IPR008356">
    <property type="entry name" value="Tyr_Pase_KIM-con"/>
</dbReference>
<keyword evidence="3" id="KW-0378">Hydrolase</keyword>
<dbReference type="InterPro" id="IPR000387">
    <property type="entry name" value="Tyr_Pase_dom"/>
</dbReference>
<comment type="caution">
    <text evidence="9">The sequence shown here is derived from an EMBL/GenBank/DDBJ whole genome shotgun (WGS) entry which is preliminary data.</text>
</comment>
<feature type="region of interest" description="Disordered" evidence="6">
    <location>
        <begin position="199"/>
        <end position="229"/>
    </location>
</feature>
<dbReference type="GO" id="GO:0007165">
    <property type="term" value="P:signal transduction"/>
    <property type="evidence" value="ECO:0007669"/>
    <property type="project" value="TreeGrafter"/>
</dbReference>
<keyword evidence="4" id="KW-0904">Protein phosphatase</keyword>
<accession>A0A2H1BUQ5</accession>
<dbReference type="PANTHER" id="PTHR46198">
    <property type="entry name" value="PROTEIN-TYROSINE-PHOSPHATASE"/>
    <property type="match status" value="1"/>
</dbReference>
<evidence type="ECO:0000256" key="2">
    <source>
        <dbReference type="ARBA" id="ARBA00022553"/>
    </source>
</evidence>
<dbReference type="Pfam" id="PF00102">
    <property type="entry name" value="Y_phosphatase"/>
    <property type="match status" value="2"/>
</dbReference>
<evidence type="ECO:0000259" key="8">
    <source>
        <dbReference type="PROSITE" id="PS50056"/>
    </source>
</evidence>
<dbReference type="EMBL" id="JXXN02006370">
    <property type="protein sequence ID" value="THD19458.1"/>
    <property type="molecule type" value="Genomic_DNA"/>
</dbReference>
<dbReference type="EC" id="3.1.3.48" evidence="1"/>
<dbReference type="PROSITE" id="PS50056">
    <property type="entry name" value="TYR_PHOSPHATASE_2"/>
    <property type="match status" value="1"/>
</dbReference>
<feature type="domain" description="Tyrosine specific protein phosphatases" evidence="8">
    <location>
        <begin position="107"/>
        <end position="182"/>
    </location>
</feature>
<gene>
    <name evidence="9" type="ORF">D915_009871</name>
</gene>
<dbReference type="SMART" id="SM00194">
    <property type="entry name" value="PTPc"/>
    <property type="match status" value="1"/>
</dbReference>
<evidence type="ECO:0000313" key="9">
    <source>
        <dbReference type="EMBL" id="THD19458.1"/>
    </source>
</evidence>
<dbReference type="Gene3D" id="3.90.190.10">
    <property type="entry name" value="Protein tyrosine phosphatase superfamily"/>
    <property type="match status" value="1"/>
</dbReference>
<dbReference type="PANTHER" id="PTHR46198:SF4">
    <property type="entry name" value="PROTEIN-TYROSINE-PHOSPHATASE"/>
    <property type="match status" value="1"/>
</dbReference>
<dbReference type="PRINTS" id="PR00700">
    <property type="entry name" value="PRTYPHPHTASE"/>
</dbReference>
<sequence>MLHLPSTIICSQLCTFFEQRNAEERHVTHFWYTAWPDHSSPESSPSSARQLLQLVQDAESCRGDVAATSLGSCTSWVNPREASESLFDPLSAMDTIQTQLLDPSPPDTTATNTGEVRRSASTDSSGPIVVHCSAGLGRTGCFIALCIGCEQLRREGIADVLQIVSRLRLDRGGMVQTNEQYEFIYYALATYSAMASATTPPVLRPRSDDVESSPRPDLSPNVFPTSDTG</sequence>
<dbReference type="InterPro" id="IPR003595">
    <property type="entry name" value="Tyr_Pase_cat"/>
</dbReference>
<dbReference type="GO" id="GO:0030054">
    <property type="term" value="C:cell junction"/>
    <property type="evidence" value="ECO:0007669"/>
    <property type="project" value="TreeGrafter"/>
</dbReference>
<dbReference type="SUPFAM" id="SSF52799">
    <property type="entry name" value="(Phosphotyrosine protein) phosphatases II"/>
    <property type="match status" value="1"/>
</dbReference>
<evidence type="ECO:0000259" key="7">
    <source>
        <dbReference type="PROSITE" id="PS50055"/>
    </source>
</evidence>
<dbReference type="GO" id="GO:0005829">
    <property type="term" value="C:cytosol"/>
    <property type="evidence" value="ECO:0007669"/>
    <property type="project" value="TreeGrafter"/>
</dbReference>
<feature type="active site" description="Phosphocysteine intermediate" evidence="5">
    <location>
        <position position="132"/>
    </location>
</feature>
<dbReference type="SMART" id="SM00404">
    <property type="entry name" value="PTPc_motif"/>
    <property type="match status" value="1"/>
</dbReference>
<evidence type="ECO:0000256" key="5">
    <source>
        <dbReference type="PIRSR" id="PIRSR608356-50"/>
    </source>
</evidence>
<evidence type="ECO:0000256" key="6">
    <source>
        <dbReference type="SAM" id="MobiDB-lite"/>
    </source>
</evidence>
<dbReference type="InterPro" id="IPR029021">
    <property type="entry name" value="Prot-tyrosine_phosphatase-like"/>
</dbReference>
<dbReference type="InterPro" id="IPR016130">
    <property type="entry name" value="Tyr_Pase_AS"/>
</dbReference>
<organism evidence="9 10">
    <name type="scientific">Fasciola hepatica</name>
    <name type="common">Liver fluke</name>
    <dbReference type="NCBI Taxonomy" id="6192"/>
    <lineage>
        <taxon>Eukaryota</taxon>
        <taxon>Metazoa</taxon>
        <taxon>Spiralia</taxon>
        <taxon>Lophotrochozoa</taxon>
        <taxon>Platyhelminthes</taxon>
        <taxon>Trematoda</taxon>
        <taxon>Digenea</taxon>
        <taxon>Plagiorchiida</taxon>
        <taxon>Echinostomata</taxon>
        <taxon>Echinostomatoidea</taxon>
        <taxon>Fasciolidae</taxon>
        <taxon>Fasciola</taxon>
    </lineage>
</organism>
<dbReference type="AlphaFoldDB" id="A0A2H1BUQ5"/>
<dbReference type="Proteomes" id="UP000230066">
    <property type="component" value="Unassembled WGS sequence"/>
</dbReference>
<evidence type="ECO:0000256" key="3">
    <source>
        <dbReference type="ARBA" id="ARBA00022801"/>
    </source>
</evidence>
<name>A0A2H1BUQ5_FASHE</name>
<keyword evidence="9" id="KW-0675">Receptor</keyword>
<keyword evidence="10" id="KW-1185">Reference proteome</keyword>
<feature type="domain" description="Tyrosine-protein phosphatase" evidence="7">
    <location>
        <begin position="17"/>
        <end position="191"/>
    </location>
</feature>
<evidence type="ECO:0000256" key="4">
    <source>
        <dbReference type="ARBA" id="ARBA00022912"/>
    </source>
</evidence>
<dbReference type="PROSITE" id="PS50055">
    <property type="entry name" value="TYR_PHOSPHATASE_PTP"/>
    <property type="match status" value="1"/>
</dbReference>